<dbReference type="PANTHER" id="PTHR30572">
    <property type="entry name" value="MEMBRANE COMPONENT OF TRANSPORTER-RELATED"/>
    <property type="match status" value="1"/>
</dbReference>
<keyword evidence="5 7" id="KW-0472">Membrane</keyword>
<evidence type="ECO:0000256" key="7">
    <source>
        <dbReference type="SAM" id="Phobius"/>
    </source>
</evidence>
<protein>
    <recommendedName>
        <fullName evidence="11">ABC3 transporter permease protein domain-containing protein</fullName>
    </recommendedName>
</protein>
<dbReference type="Pfam" id="PF12704">
    <property type="entry name" value="MacB_PCD"/>
    <property type="match status" value="1"/>
</dbReference>
<dbReference type="InterPro" id="IPR050250">
    <property type="entry name" value="Macrolide_Exporter_MacB"/>
</dbReference>
<evidence type="ECO:0000256" key="6">
    <source>
        <dbReference type="ARBA" id="ARBA00038076"/>
    </source>
</evidence>
<feature type="domain" description="MacB-like periplasmic core" evidence="9">
    <location>
        <begin position="32"/>
        <end position="257"/>
    </location>
</feature>
<dbReference type="InterPro" id="IPR025857">
    <property type="entry name" value="MacB_PCD"/>
</dbReference>
<evidence type="ECO:0000313" key="10">
    <source>
        <dbReference type="EMBL" id="SVA16307.1"/>
    </source>
</evidence>
<keyword evidence="3 7" id="KW-0812">Transmembrane</keyword>
<organism evidence="10">
    <name type="scientific">marine metagenome</name>
    <dbReference type="NCBI Taxonomy" id="408172"/>
    <lineage>
        <taxon>unclassified sequences</taxon>
        <taxon>metagenomes</taxon>
        <taxon>ecological metagenomes</taxon>
    </lineage>
</organism>
<dbReference type="GO" id="GO:0022857">
    <property type="term" value="F:transmembrane transporter activity"/>
    <property type="evidence" value="ECO:0007669"/>
    <property type="project" value="TreeGrafter"/>
</dbReference>
<dbReference type="PANTHER" id="PTHR30572:SF4">
    <property type="entry name" value="ABC TRANSPORTER PERMEASE YTRF"/>
    <property type="match status" value="1"/>
</dbReference>
<proteinExistence type="inferred from homology"/>
<sequence length="420" mass="46640">MMVNKKTSHFKNTLRESFRMALEAIRDNKLRSMLTLLGITIGVFSVIGVMTAIRTLESSVASGLNVFGTNTFNISKRPAIQFGHGGRWKYRNRPNITYKLYEDLKDRAVLPIHVSAYDSKWGATVKYKDKQATKNIEVGGADEFTVRTLNTNIRDGRNFSRGDVLHMRRTAIIGQDAITQLFPFEDPLDKMITIDGIKFRIIGIIEEKGAMFGESQDNIIAIPITTHLQMYGGWRRNIEITVEAPSEEMYDQTRDEVIGILRTLRKVPPGEDNNFELTSNEEILNELKPFSDGIKLFAFSVSVIALVVAGIGIMNIMLVSVSERIKEIGIRKAIGATRRDILTQFLTEAVFLSEFGGIAGIILGVAGGNAVAAIFKIPAVIPLDWAFIGLAVCSVIGIGFGIYPAWKAANMDPIESLRYE</sequence>
<evidence type="ECO:0000256" key="5">
    <source>
        <dbReference type="ARBA" id="ARBA00023136"/>
    </source>
</evidence>
<reference evidence="10" key="1">
    <citation type="submission" date="2018-05" db="EMBL/GenBank/DDBJ databases">
        <authorList>
            <person name="Lanie J.A."/>
            <person name="Ng W.-L."/>
            <person name="Kazmierczak K.M."/>
            <person name="Andrzejewski T.M."/>
            <person name="Davidsen T.M."/>
            <person name="Wayne K.J."/>
            <person name="Tettelin H."/>
            <person name="Glass J.I."/>
            <person name="Rusch D."/>
            <person name="Podicherti R."/>
            <person name="Tsui H.-C.T."/>
            <person name="Winkler M.E."/>
        </authorList>
    </citation>
    <scope>NUCLEOTIDE SEQUENCE</scope>
</reference>
<evidence type="ECO:0000256" key="2">
    <source>
        <dbReference type="ARBA" id="ARBA00022475"/>
    </source>
</evidence>
<feature type="transmembrane region" description="Helical" evidence="7">
    <location>
        <begin position="341"/>
        <end position="365"/>
    </location>
</feature>
<evidence type="ECO:0008006" key="11">
    <source>
        <dbReference type="Google" id="ProtNLM"/>
    </source>
</evidence>
<dbReference type="AlphaFoldDB" id="A0A381TNE3"/>
<dbReference type="GO" id="GO:0005886">
    <property type="term" value="C:plasma membrane"/>
    <property type="evidence" value="ECO:0007669"/>
    <property type="project" value="UniProtKB-SubCell"/>
</dbReference>
<dbReference type="EMBL" id="UINC01004711">
    <property type="protein sequence ID" value="SVA16307.1"/>
    <property type="molecule type" value="Genomic_DNA"/>
</dbReference>
<evidence type="ECO:0000256" key="3">
    <source>
        <dbReference type="ARBA" id="ARBA00022692"/>
    </source>
</evidence>
<evidence type="ECO:0000259" key="8">
    <source>
        <dbReference type="Pfam" id="PF02687"/>
    </source>
</evidence>
<name>A0A381TNE3_9ZZZZ</name>
<feature type="domain" description="ABC3 transporter permease C-terminal" evidence="8">
    <location>
        <begin position="300"/>
        <end position="413"/>
    </location>
</feature>
<keyword evidence="4 7" id="KW-1133">Transmembrane helix</keyword>
<evidence type="ECO:0000256" key="1">
    <source>
        <dbReference type="ARBA" id="ARBA00004651"/>
    </source>
</evidence>
<evidence type="ECO:0000259" key="9">
    <source>
        <dbReference type="Pfam" id="PF12704"/>
    </source>
</evidence>
<comment type="similarity">
    <text evidence="6">Belongs to the ABC-4 integral membrane protein family.</text>
</comment>
<keyword evidence="2" id="KW-1003">Cell membrane</keyword>
<dbReference type="Pfam" id="PF02687">
    <property type="entry name" value="FtsX"/>
    <property type="match status" value="1"/>
</dbReference>
<comment type="subcellular location">
    <subcellularLocation>
        <location evidence="1">Cell membrane</location>
        <topology evidence="1">Multi-pass membrane protein</topology>
    </subcellularLocation>
</comment>
<feature type="transmembrane region" description="Helical" evidence="7">
    <location>
        <begin position="296"/>
        <end position="321"/>
    </location>
</feature>
<evidence type="ECO:0000256" key="4">
    <source>
        <dbReference type="ARBA" id="ARBA00022989"/>
    </source>
</evidence>
<gene>
    <name evidence="10" type="ORF">METZ01_LOCUS69161</name>
</gene>
<feature type="transmembrane region" description="Helical" evidence="7">
    <location>
        <begin position="385"/>
        <end position="406"/>
    </location>
</feature>
<dbReference type="InterPro" id="IPR003838">
    <property type="entry name" value="ABC3_permease_C"/>
</dbReference>
<accession>A0A381TNE3</accession>